<protein>
    <submittedName>
        <fullName evidence="1">8723_t:CDS:1</fullName>
    </submittedName>
</protein>
<evidence type="ECO:0000313" key="2">
    <source>
        <dbReference type="Proteomes" id="UP000789901"/>
    </source>
</evidence>
<dbReference type="EMBL" id="CAJVQB010017564">
    <property type="protein sequence ID" value="CAG8784735.1"/>
    <property type="molecule type" value="Genomic_DNA"/>
</dbReference>
<dbReference type="Proteomes" id="UP000789901">
    <property type="component" value="Unassembled WGS sequence"/>
</dbReference>
<reference evidence="1 2" key="1">
    <citation type="submission" date="2021-06" db="EMBL/GenBank/DDBJ databases">
        <authorList>
            <person name="Kallberg Y."/>
            <person name="Tangrot J."/>
            <person name="Rosling A."/>
        </authorList>
    </citation>
    <scope>NUCLEOTIDE SEQUENCE [LARGE SCALE GENOMIC DNA]</scope>
    <source>
        <strain evidence="1 2">120-4 pot B 10/14</strain>
    </source>
</reference>
<keyword evidence="2" id="KW-1185">Reference proteome</keyword>
<proteinExistence type="predicted"/>
<comment type="caution">
    <text evidence="1">The sequence shown here is derived from an EMBL/GenBank/DDBJ whole genome shotgun (WGS) entry which is preliminary data.</text>
</comment>
<evidence type="ECO:0000313" key="1">
    <source>
        <dbReference type="EMBL" id="CAG8784735.1"/>
    </source>
</evidence>
<name>A0ABN7VM04_GIGMA</name>
<accession>A0ABN7VM04</accession>
<gene>
    <name evidence="1" type="ORF">GMARGA_LOCUS20248</name>
</gene>
<sequence>MNFTINGHSYSFVYNQLNSNTEELHLLVVVKAMDISRVLQSAYRTIANLSQSLSHKCAVSEVKKQLIYNIASQIKTVLFDLLPNLLNNLTELIDEKIHFNDQNIVESVIKSVRKEMKRINVHFEFWQEEGTISWKYTSLMGGDKLKTFVKELYYPADIIPYIHVLVYYVAEFKDMYANSGKKEVKKAAILEIMDYDTRNLYFYTHNIPTFFEKDTRLMIQLH</sequence>
<organism evidence="1 2">
    <name type="scientific">Gigaspora margarita</name>
    <dbReference type="NCBI Taxonomy" id="4874"/>
    <lineage>
        <taxon>Eukaryota</taxon>
        <taxon>Fungi</taxon>
        <taxon>Fungi incertae sedis</taxon>
        <taxon>Mucoromycota</taxon>
        <taxon>Glomeromycotina</taxon>
        <taxon>Glomeromycetes</taxon>
        <taxon>Diversisporales</taxon>
        <taxon>Gigasporaceae</taxon>
        <taxon>Gigaspora</taxon>
    </lineage>
</organism>